<accession>A0A0F9P2E9</accession>
<reference evidence="1" key="1">
    <citation type="journal article" date="2015" name="Nature">
        <title>Complex archaea that bridge the gap between prokaryotes and eukaryotes.</title>
        <authorList>
            <person name="Spang A."/>
            <person name="Saw J.H."/>
            <person name="Jorgensen S.L."/>
            <person name="Zaremba-Niedzwiedzka K."/>
            <person name="Martijn J."/>
            <person name="Lind A.E."/>
            <person name="van Eijk R."/>
            <person name="Schleper C."/>
            <person name="Guy L."/>
            <person name="Ettema T.J."/>
        </authorList>
    </citation>
    <scope>NUCLEOTIDE SEQUENCE</scope>
</reference>
<protein>
    <submittedName>
        <fullName evidence="1">Uncharacterized protein</fullName>
    </submittedName>
</protein>
<evidence type="ECO:0000313" key="1">
    <source>
        <dbReference type="EMBL" id="KKN18572.1"/>
    </source>
</evidence>
<dbReference type="EMBL" id="LAZR01003413">
    <property type="protein sequence ID" value="KKN18572.1"/>
    <property type="molecule type" value="Genomic_DNA"/>
</dbReference>
<name>A0A0F9P2E9_9ZZZZ</name>
<sequence length="121" mass="13309">MADEFKLRLSYLVENGFFRESFQGGQINIDQANPGRGGYVQTIGTSEETVDFGDVTTEGLLFMRNLDANNFITFGPDSTGMKVVGKLKPGEVAFFRVDPAVVLKAKADTASCKLDVRLYED</sequence>
<organism evidence="1">
    <name type="scientific">marine sediment metagenome</name>
    <dbReference type="NCBI Taxonomy" id="412755"/>
    <lineage>
        <taxon>unclassified sequences</taxon>
        <taxon>metagenomes</taxon>
        <taxon>ecological metagenomes</taxon>
    </lineage>
</organism>
<gene>
    <name evidence="1" type="ORF">LCGC14_0954370</name>
</gene>
<comment type="caution">
    <text evidence="1">The sequence shown here is derived from an EMBL/GenBank/DDBJ whole genome shotgun (WGS) entry which is preliminary data.</text>
</comment>
<proteinExistence type="predicted"/>
<dbReference type="AlphaFoldDB" id="A0A0F9P2E9"/>